<comment type="caution">
    <text evidence="2">The sequence shown here is derived from an EMBL/GenBank/DDBJ whole genome shotgun (WGS) entry which is preliminary data.</text>
</comment>
<sequence length="264" mass="28819">MTHFARIPRWILSCLLLLAGSGSVVDAQIVNTLSGFEDEPGWSGGAEARFAQAGGNTDVLTLGAAAKVQWQSAAGDSGALGSRHRVRVLGGATRSEADGRKVADSSMSHLRYNYRITPWLATVTFVQHQRDPFQRLQSRFLLGAGLRFDIVRQAAWELSLGGAHMSERESIREEPAADYDQRLSTFLLWVGNLTSSVEVNVTGFYQPRWSDWGDARATASGELRVDLASALAVGWSASLQHDSRPPEGVKSTDWSYLTKLIVSL</sequence>
<feature type="chain" id="PRO_5037188624" evidence="1">
    <location>
        <begin position="28"/>
        <end position="264"/>
    </location>
</feature>
<dbReference type="AlphaFoldDB" id="A0A956LXX8"/>
<evidence type="ECO:0000313" key="2">
    <source>
        <dbReference type="EMBL" id="MCA9727403.1"/>
    </source>
</evidence>
<evidence type="ECO:0000256" key="1">
    <source>
        <dbReference type="SAM" id="SignalP"/>
    </source>
</evidence>
<dbReference type="Proteomes" id="UP000697710">
    <property type="component" value="Unassembled WGS sequence"/>
</dbReference>
<feature type="signal peptide" evidence="1">
    <location>
        <begin position="1"/>
        <end position="27"/>
    </location>
</feature>
<evidence type="ECO:0000313" key="3">
    <source>
        <dbReference type="Proteomes" id="UP000697710"/>
    </source>
</evidence>
<gene>
    <name evidence="2" type="ORF">KC729_06955</name>
</gene>
<organism evidence="2 3">
    <name type="scientific">Eiseniibacteriota bacterium</name>
    <dbReference type="NCBI Taxonomy" id="2212470"/>
    <lineage>
        <taxon>Bacteria</taxon>
        <taxon>Candidatus Eiseniibacteriota</taxon>
    </lineage>
</organism>
<accession>A0A956LXX8</accession>
<reference evidence="2" key="1">
    <citation type="submission" date="2020-04" db="EMBL/GenBank/DDBJ databases">
        <authorList>
            <person name="Zhang T."/>
        </authorList>
    </citation>
    <scope>NUCLEOTIDE SEQUENCE</scope>
    <source>
        <strain evidence="2">HKST-UBA01</strain>
    </source>
</reference>
<name>A0A956LXX8_UNCEI</name>
<dbReference type="EMBL" id="JAGQHR010000159">
    <property type="protein sequence ID" value="MCA9727403.1"/>
    <property type="molecule type" value="Genomic_DNA"/>
</dbReference>
<reference evidence="2" key="2">
    <citation type="journal article" date="2021" name="Microbiome">
        <title>Successional dynamics and alternative stable states in a saline activated sludge microbial community over 9 years.</title>
        <authorList>
            <person name="Wang Y."/>
            <person name="Ye J."/>
            <person name="Ju F."/>
            <person name="Liu L."/>
            <person name="Boyd J.A."/>
            <person name="Deng Y."/>
            <person name="Parks D.H."/>
            <person name="Jiang X."/>
            <person name="Yin X."/>
            <person name="Woodcroft B.J."/>
            <person name="Tyson G.W."/>
            <person name="Hugenholtz P."/>
            <person name="Polz M.F."/>
            <person name="Zhang T."/>
        </authorList>
    </citation>
    <scope>NUCLEOTIDE SEQUENCE</scope>
    <source>
        <strain evidence="2">HKST-UBA01</strain>
    </source>
</reference>
<dbReference type="InterPro" id="IPR007433">
    <property type="entry name" value="DUF481"/>
</dbReference>
<dbReference type="Pfam" id="PF04338">
    <property type="entry name" value="DUF481"/>
    <property type="match status" value="1"/>
</dbReference>
<keyword evidence="1" id="KW-0732">Signal</keyword>
<proteinExistence type="predicted"/>
<protein>
    <submittedName>
        <fullName evidence="2">DUF481 domain-containing protein</fullName>
    </submittedName>
</protein>